<dbReference type="AlphaFoldDB" id="A0AAD7RZG1"/>
<comment type="caution">
    <text evidence="2">The sequence shown here is derived from an EMBL/GenBank/DDBJ whole genome shotgun (WGS) entry which is preliminary data.</text>
</comment>
<dbReference type="Proteomes" id="UP001221898">
    <property type="component" value="Unassembled WGS sequence"/>
</dbReference>
<proteinExistence type="predicted"/>
<protein>
    <submittedName>
        <fullName evidence="2">Uncharacterized protein</fullName>
    </submittedName>
</protein>
<name>A0AAD7RZG1_9TELE</name>
<gene>
    <name evidence="2" type="ORF">AAFF_G00068410</name>
</gene>
<organism evidence="2 3">
    <name type="scientific">Aldrovandia affinis</name>
    <dbReference type="NCBI Taxonomy" id="143900"/>
    <lineage>
        <taxon>Eukaryota</taxon>
        <taxon>Metazoa</taxon>
        <taxon>Chordata</taxon>
        <taxon>Craniata</taxon>
        <taxon>Vertebrata</taxon>
        <taxon>Euteleostomi</taxon>
        <taxon>Actinopterygii</taxon>
        <taxon>Neopterygii</taxon>
        <taxon>Teleostei</taxon>
        <taxon>Notacanthiformes</taxon>
        <taxon>Halosauridae</taxon>
        <taxon>Aldrovandia</taxon>
    </lineage>
</organism>
<evidence type="ECO:0000256" key="1">
    <source>
        <dbReference type="SAM" id="Coils"/>
    </source>
</evidence>
<keyword evidence="1" id="KW-0175">Coiled coil</keyword>
<evidence type="ECO:0000313" key="3">
    <source>
        <dbReference type="Proteomes" id="UP001221898"/>
    </source>
</evidence>
<dbReference type="EMBL" id="JAINUG010000140">
    <property type="protein sequence ID" value="KAJ8393158.1"/>
    <property type="molecule type" value="Genomic_DNA"/>
</dbReference>
<reference evidence="2" key="1">
    <citation type="journal article" date="2023" name="Science">
        <title>Genome structures resolve the early diversification of teleost fishes.</title>
        <authorList>
            <person name="Parey E."/>
            <person name="Louis A."/>
            <person name="Montfort J."/>
            <person name="Bouchez O."/>
            <person name="Roques C."/>
            <person name="Iampietro C."/>
            <person name="Lluch J."/>
            <person name="Castinel A."/>
            <person name="Donnadieu C."/>
            <person name="Desvignes T."/>
            <person name="Floi Bucao C."/>
            <person name="Jouanno E."/>
            <person name="Wen M."/>
            <person name="Mejri S."/>
            <person name="Dirks R."/>
            <person name="Jansen H."/>
            <person name="Henkel C."/>
            <person name="Chen W.J."/>
            <person name="Zahm M."/>
            <person name="Cabau C."/>
            <person name="Klopp C."/>
            <person name="Thompson A.W."/>
            <person name="Robinson-Rechavi M."/>
            <person name="Braasch I."/>
            <person name="Lecointre G."/>
            <person name="Bobe J."/>
            <person name="Postlethwait J.H."/>
            <person name="Berthelot C."/>
            <person name="Roest Crollius H."/>
            <person name="Guiguen Y."/>
        </authorList>
    </citation>
    <scope>NUCLEOTIDE SEQUENCE</scope>
    <source>
        <strain evidence="2">NC1722</strain>
    </source>
</reference>
<feature type="coiled-coil region" evidence="1">
    <location>
        <begin position="103"/>
        <end position="162"/>
    </location>
</feature>
<accession>A0AAD7RZG1</accession>
<sequence length="180" mass="20382">MIRLYTGEDDQEGMGVVAVAPFSSQHAFGYPDRWTDKRTGVQREEIQRPLVGNPQMTALELVAPGRHTLGRSLWREAELLHQQLQCGYQEEALFHTAFLGAAKREHLVRLQALETAMDMAERQRGRALQDSAGARAEHRALLQENRTLLRVLRRVREALEQQEAWSRLPQRAAFGTEGGG</sequence>
<evidence type="ECO:0000313" key="2">
    <source>
        <dbReference type="EMBL" id="KAJ8393158.1"/>
    </source>
</evidence>
<keyword evidence="3" id="KW-1185">Reference proteome</keyword>